<dbReference type="AlphaFoldDB" id="A0A1J0GE14"/>
<evidence type="ECO:0000313" key="3">
    <source>
        <dbReference type="Proteomes" id="UP000182569"/>
    </source>
</evidence>
<evidence type="ECO:0000313" key="2">
    <source>
        <dbReference type="EMBL" id="APC39248.1"/>
    </source>
</evidence>
<dbReference type="RefSeq" id="WP_071611543.1">
    <property type="nucleotide sequence ID" value="NZ_CP015756.1"/>
</dbReference>
<accession>A0A1J0GE14</accession>
<gene>
    <name evidence="2" type="ORF">A7L45_03820</name>
</gene>
<keyword evidence="1" id="KW-0732">Signal</keyword>
<evidence type="ECO:0000256" key="1">
    <source>
        <dbReference type="SAM" id="SignalP"/>
    </source>
</evidence>
<keyword evidence="3" id="KW-1185">Reference proteome</keyword>
<sequence length="174" mass="18684">MNKKAKLKLCALTLATTLGALTALTSVQEVQAAVVSNGISSTATANTENIKIINEDTFEVDGATYSISTIANSIKDNSANEDTIQPMSIPTAAAKVAMKKGVKWLLKNKTLIMSKLPVGLRKYINIDKFVKAADKFIGISSGFEDLLHKVFRSWGMPEGVNKIITNIIMIAGPL</sequence>
<organism evidence="2 3">
    <name type="scientific">Clostridium estertheticum subsp. estertheticum</name>
    <dbReference type="NCBI Taxonomy" id="1552"/>
    <lineage>
        <taxon>Bacteria</taxon>
        <taxon>Bacillati</taxon>
        <taxon>Bacillota</taxon>
        <taxon>Clostridia</taxon>
        <taxon>Eubacteriales</taxon>
        <taxon>Clostridiaceae</taxon>
        <taxon>Clostridium</taxon>
    </lineage>
</organism>
<feature type="chain" id="PRO_5009611879" evidence="1">
    <location>
        <begin position="33"/>
        <end position="174"/>
    </location>
</feature>
<protein>
    <submittedName>
        <fullName evidence="2">Uncharacterized protein</fullName>
    </submittedName>
</protein>
<reference evidence="3" key="1">
    <citation type="journal article" date="2016" name="Front. Microbiol.">
        <title>Complete Genome Sequence of Clostridium estertheticum DSM 8809, a Microbe Identified in Spoiled Vacuum Packed Beef.</title>
        <authorList>
            <person name="Yu Z."/>
            <person name="Gunn L."/>
            <person name="Brennan E."/>
            <person name="Reid R."/>
            <person name="Wall P.G."/>
            <person name="Gaora O.P."/>
            <person name="Hurley D."/>
            <person name="Bolton D."/>
            <person name="Fanning S."/>
        </authorList>
    </citation>
    <scope>NUCLEOTIDE SEQUENCE [LARGE SCALE GENOMIC DNA]</scope>
    <source>
        <strain evidence="3">DSM 8809</strain>
    </source>
</reference>
<name>A0A1J0GE14_9CLOT</name>
<dbReference type="KEGG" id="ceu:A7L45_03820"/>
<dbReference type="Proteomes" id="UP000182569">
    <property type="component" value="Chromosome"/>
</dbReference>
<feature type="signal peptide" evidence="1">
    <location>
        <begin position="1"/>
        <end position="32"/>
    </location>
</feature>
<proteinExistence type="predicted"/>
<dbReference type="EMBL" id="CP015756">
    <property type="protein sequence ID" value="APC39248.1"/>
    <property type="molecule type" value="Genomic_DNA"/>
</dbReference>